<protein>
    <recommendedName>
        <fullName evidence="2">DUF8039 domain-containing protein</fullName>
    </recommendedName>
</protein>
<keyword evidence="4" id="KW-1185">Reference proteome</keyword>
<dbReference type="PANTHER" id="PTHR33240">
    <property type="entry name" value="OS08G0508500 PROTEIN"/>
    <property type="match status" value="1"/>
</dbReference>
<dbReference type="SUPFAM" id="SSF53098">
    <property type="entry name" value="Ribonuclease H-like"/>
    <property type="match status" value="1"/>
</dbReference>
<evidence type="ECO:0000313" key="3">
    <source>
        <dbReference type="EMBL" id="VFQ85711.1"/>
    </source>
</evidence>
<dbReference type="OrthoDB" id="1751727at2759"/>
<feature type="domain" description="DUF8039" evidence="2">
    <location>
        <begin position="540"/>
        <end position="615"/>
    </location>
</feature>
<evidence type="ECO:0000256" key="1">
    <source>
        <dbReference type="SAM" id="MobiDB-lite"/>
    </source>
</evidence>
<feature type="region of interest" description="Disordered" evidence="1">
    <location>
        <begin position="1"/>
        <end position="39"/>
    </location>
</feature>
<dbReference type="InterPro" id="IPR036397">
    <property type="entry name" value="RNaseH_sf"/>
</dbReference>
<proteinExistence type="predicted"/>
<dbReference type="InterPro" id="IPR021109">
    <property type="entry name" value="Peptidase_aspartic_dom_sf"/>
</dbReference>
<dbReference type="Proteomes" id="UP000595140">
    <property type="component" value="Unassembled WGS sequence"/>
</dbReference>
<dbReference type="AlphaFoldDB" id="A0A484MA40"/>
<feature type="compositionally biased region" description="Polar residues" evidence="1">
    <location>
        <begin position="423"/>
        <end position="434"/>
    </location>
</feature>
<evidence type="ECO:0000259" key="2">
    <source>
        <dbReference type="Pfam" id="PF26133"/>
    </source>
</evidence>
<accession>A0A484MA40</accession>
<dbReference type="Gene3D" id="3.30.420.10">
    <property type="entry name" value="Ribonuclease H-like superfamily/Ribonuclease H"/>
    <property type="match status" value="1"/>
</dbReference>
<feature type="compositionally biased region" description="Basic residues" evidence="1">
    <location>
        <begin position="1"/>
        <end position="13"/>
    </location>
</feature>
<dbReference type="Gene3D" id="2.40.70.10">
    <property type="entry name" value="Acid Proteases"/>
    <property type="match status" value="1"/>
</dbReference>
<dbReference type="InterPro" id="IPR058352">
    <property type="entry name" value="DUF8039"/>
</dbReference>
<dbReference type="InterPro" id="IPR012337">
    <property type="entry name" value="RNaseH-like_sf"/>
</dbReference>
<name>A0A484MA40_9ASTE</name>
<reference evidence="3 4" key="1">
    <citation type="submission" date="2018-04" db="EMBL/GenBank/DDBJ databases">
        <authorList>
            <person name="Vogel A."/>
        </authorList>
    </citation>
    <scope>NUCLEOTIDE SEQUENCE [LARGE SCALE GENOMIC DNA]</scope>
</reference>
<gene>
    <name evidence="3" type="ORF">CCAM_LOCUS27487</name>
</gene>
<dbReference type="Pfam" id="PF26133">
    <property type="entry name" value="DUF8039"/>
    <property type="match status" value="1"/>
</dbReference>
<evidence type="ECO:0000313" key="4">
    <source>
        <dbReference type="Proteomes" id="UP000595140"/>
    </source>
</evidence>
<dbReference type="EMBL" id="OOIL02002998">
    <property type="protein sequence ID" value="VFQ85711.1"/>
    <property type="molecule type" value="Genomic_DNA"/>
</dbReference>
<dbReference type="GO" id="GO:0003676">
    <property type="term" value="F:nucleic acid binding"/>
    <property type="evidence" value="ECO:0007669"/>
    <property type="project" value="InterPro"/>
</dbReference>
<feature type="region of interest" description="Disordered" evidence="1">
    <location>
        <begin position="423"/>
        <end position="444"/>
    </location>
</feature>
<organism evidence="3 4">
    <name type="scientific">Cuscuta campestris</name>
    <dbReference type="NCBI Taxonomy" id="132261"/>
    <lineage>
        <taxon>Eukaryota</taxon>
        <taxon>Viridiplantae</taxon>
        <taxon>Streptophyta</taxon>
        <taxon>Embryophyta</taxon>
        <taxon>Tracheophyta</taxon>
        <taxon>Spermatophyta</taxon>
        <taxon>Magnoliopsida</taxon>
        <taxon>eudicotyledons</taxon>
        <taxon>Gunneridae</taxon>
        <taxon>Pentapetalae</taxon>
        <taxon>asterids</taxon>
        <taxon>lamiids</taxon>
        <taxon>Solanales</taxon>
        <taxon>Convolvulaceae</taxon>
        <taxon>Cuscuteae</taxon>
        <taxon>Cuscuta</taxon>
        <taxon>Cuscuta subgen. Grammica</taxon>
        <taxon>Cuscuta sect. Cleistogrammica</taxon>
    </lineage>
</organism>
<sequence>MMRRLSRMRKRASSLREKGGKGKFGRGKNPTGYQPSRLPVHTVVSLPAPPRSRESYSVQDAPKYCKYHRNSTHNTLEWVMLKELDQLIARGPPPRPEWQASGNRTWRRPAAAATAITNGEGQEDGRRYLGRDCENLDEEERKNKVHLAELQRPPPERKKKEPLIFTDEDYPPVLSPHRDALVVKVKINNVVVHRTRVDTCSSVNIMYNNTFKELGLSRGDLKPIRTPLSGLPGHTIEAEGTITVKVGVGDGTHRLLLDMEFMARIDENVSTICAAIQKEEGRPRAEVAEEVQEVALDPAKPEQKVKVGDMPDVDPRIICHRLAVDPAYKTVKQKKRFLSSERRYFATKEVTTLEEQDGSWRIIYTDGSSATDASGGGVVAISPEGFQAYYSIRFRFRVLNNEAEYEALLCGLREVEIRDLEETSSPAVPSQEASCSPKFREGGQNQQVARKNLKGSFDAELEPLTENNDIGDECNHKLYVAEHFDEKQNEKERETNESEDQEIDTVEKLVEVGGLKVEKKAEKDVFVDVDSGESQMAQLDVGSVDNIVAHAKVYGFSGIDDLTLHGEKMGEQYAKVSITEAIQDVDVPVPIPGEVFTVEQAKGTFVTWHKELIVLDVLPKGKHGRDACMWEHRAEVTKLADRFKGACDGQHFLIPFNDVNHWALTFVKPNEEVHGPP</sequence>
<dbReference type="PANTHER" id="PTHR33240:SF15">
    <property type="entry name" value="GAG-PRO-LIKE PROTEIN"/>
    <property type="match status" value="1"/>
</dbReference>